<sequence length="132" mass="14896">MPTNKQIQLKIAEVQGWDSLFLDPFKKLKGQLDESGLISVPNWPGDRNASYELPVEDVSKYARCCALLEQNGFHDGSGYLRTSRFESLAWLFYKGRQWVECDCEVPAVPTPEDICPKCNGEGGEWVKIEGKP</sequence>
<organism evidence="1">
    <name type="scientific">marine sediment metagenome</name>
    <dbReference type="NCBI Taxonomy" id="412755"/>
    <lineage>
        <taxon>unclassified sequences</taxon>
        <taxon>metagenomes</taxon>
        <taxon>ecological metagenomes</taxon>
    </lineage>
</organism>
<dbReference type="AlphaFoldDB" id="A0A0F9RAD2"/>
<protein>
    <submittedName>
        <fullName evidence="1">Uncharacterized protein</fullName>
    </submittedName>
</protein>
<gene>
    <name evidence="1" type="ORF">LCGC14_0601720</name>
</gene>
<evidence type="ECO:0000313" key="1">
    <source>
        <dbReference type="EMBL" id="KKN53475.1"/>
    </source>
</evidence>
<proteinExistence type="predicted"/>
<comment type="caution">
    <text evidence="1">The sequence shown here is derived from an EMBL/GenBank/DDBJ whole genome shotgun (WGS) entry which is preliminary data.</text>
</comment>
<accession>A0A0F9RAD2</accession>
<dbReference type="EMBL" id="LAZR01000969">
    <property type="protein sequence ID" value="KKN53475.1"/>
    <property type="molecule type" value="Genomic_DNA"/>
</dbReference>
<name>A0A0F9RAD2_9ZZZZ</name>
<reference evidence="1" key="1">
    <citation type="journal article" date="2015" name="Nature">
        <title>Complex archaea that bridge the gap between prokaryotes and eukaryotes.</title>
        <authorList>
            <person name="Spang A."/>
            <person name="Saw J.H."/>
            <person name="Jorgensen S.L."/>
            <person name="Zaremba-Niedzwiedzka K."/>
            <person name="Martijn J."/>
            <person name="Lind A.E."/>
            <person name="van Eijk R."/>
            <person name="Schleper C."/>
            <person name="Guy L."/>
            <person name="Ettema T.J."/>
        </authorList>
    </citation>
    <scope>NUCLEOTIDE SEQUENCE</scope>
</reference>